<comment type="caution">
    <text evidence="3">The sequence shown here is derived from an EMBL/GenBank/DDBJ whole genome shotgun (WGS) entry which is preliminary data.</text>
</comment>
<feature type="compositionally biased region" description="Basic residues" evidence="2">
    <location>
        <begin position="241"/>
        <end position="257"/>
    </location>
</feature>
<dbReference type="OMA" id="GPIMWAR"/>
<feature type="compositionally biased region" description="Low complexity" evidence="2">
    <location>
        <begin position="161"/>
        <end position="174"/>
    </location>
</feature>
<sequence>MADEEAGHSRSDQTKDNIFDILQKQTSYATHNRDESISTVAESIEISKTAAEFRTERRNLPGLQFPLHLQDAMDMDKPEMCIDDAINIRNEMSPPEAKRLRLQVPSPTIHNGNSSDACPSPESSKRRRIHHDYRRLSSSGYVDDYEKSKDSRFALSNDGDSSASSTKPRSNSSSPRAKSPVQFSGVKTLNDKPADTHISIEKDSIEQSVVNHAQSTNEEDSRRDLTPKISASVLSESSSGHSHHHRRHHHHHHHHHKNSGEHRQHAATDPVEGLVVKNVESDAQPSPHNGDPPRELLVLSPTKIVIRDPIKSAFSKKKIVSHCGIQVNRRRRTENKGVQVSGPSLGSMPSSRVIPGSDSSESKVLLQLSSTPQEQKIVSLSSTAQSDQKKLFKIKTLPDHYKHSSNGASSSLHKSFSNRATQTSGSITKDRYSSSVSYAPVQESHGSKTVTIHRHFSSVPLPPCVRLAHSRYRKYVYLEKYPNGGALVAHAYHYELMNLTKTEREEFADQFLELIYGESPVGVSHCVMGIVHDAACDMPDFLDYFGEKHATLTVKAGTLGKSDIETTTMEGYREAVHRTYQNGTFRYGPLFQISLVGTVHEEVGDFFPEFLDILESDPFLKASMPWGSLSMLSKMESRCESNDGPIMWARPGEQMVPTADMSKGSPLKRKRGVNELRNLQYLPRASEPREVMVEDRTRCHADHVGQGFDRLTTAAVGVLKAVLGPDEEDVKRIVKDVICFHSGDFSTLVDKLQLDLHEPPVSQCVTWVDDAKLNQLHREGVRYARIQLHHDDIYFIPRNVIHQFKTVSAVTSIAWHVRLKIYYQDSIEVTGDVQNSEEDKKETSSCTSPKDKSVSSSQQSLVHGALVKIHSHSSHSKDKHRGMLPKLTSGHSSHKSPADQSKSDKTSSGSHKSSSGQSSKVSTHKTSSSSSEQGLCSKSISSHSNKSSSHSGHSKPASYHHTSDKSSHSHLKSSKHLFSSSESSHSKSGSSHTSSSKTSSSHTGFSKSSSGHSSHKGSSNDRSIKSTLQYESQKRTPSKTEHSASCHKFSAAVHHGGVISSRVKEQFLEDSIHESFVDQESQKMITTAPLLLTVQHTATSPTNCDTALIEIPQKRETLDMNSVGLGRSCVIDKSHKAQGTTSKSSDNPNVAGDYYFADISSGGNNQPSHICKEDTCKNSDKLPDTGNNSSSKQDIDNACIKEVEDIIQCSSCSPVMDAEDHRAADVMSECKRTAQQRNEETIYVSLNSGEVDQMEVSDISDDEPEDKTNKASFMPDALMHERSADV</sequence>
<feature type="region of interest" description="Disordered" evidence="2">
    <location>
        <begin position="1253"/>
        <end position="1286"/>
    </location>
</feature>
<feature type="compositionally biased region" description="Acidic residues" evidence="2">
    <location>
        <begin position="1253"/>
        <end position="1265"/>
    </location>
</feature>
<accession>A0A2T7NUF6</accession>
<dbReference type="PANTHER" id="PTHR13354">
    <property type="entry name" value="ROUND SPERMATID BASIC PROTEIN 1"/>
    <property type="match status" value="1"/>
</dbReference>
<feature type="region of interest" description="Disordered" evidence="2">
    <location>
        <begin position="106"/>
        <end position="267"/>
    </location>
</feature>
<feature type="compositionally biased region" description="Basic and acidic residues" evidence="2">
    <location>
        <begin position="189"/>
        <end position="205"/>
    </location>
</feature>
<feature type="compositionally biased region" description="Low complexity" evidence="2">
    <location>
        <begin position="906"/>
        <end position="957"/>
    </location>
</feature>
<feature type="compositionally biased region" description="Polar residues" evidence="2">
    <location>
        <begin position="206"/>
        <end position="216"/>
    </location>
</feature>
<evidence type="ECO:0000256" key="1">
    <source>
        <dbReference type="ARBA" id="ARBA00010560"/>
    </source>
</evidence>
<dbReference type="InterPro" id="IPR026306">
    <property type="entry name" value="RSBN1/Dpy-2/CEP530"/>
</dbReference>
<dbReference type="EMBL" id="PZQS01000009">
    <property type="protein sequence ID" value="PVD24793.1"/>
    <property type="molecule type" value="Genomic_DNA"/>
</dbReference>
<dbReference type="GO" id="GO:0005634">
    <property type="term" value="C:nucleus"/>
    <property type="evidence" value="ECO:0007669"/>
    <property type="project" value="InterPro"/>
</dbReference>
<proteinExistence type="inferred from homology"/>
<feature type="compositionally biased region" description="Polar residues" evidence="2">
    <location>
        <begin position="336"/>
        <end position="350"/>
    </location>
</feature>
<organism evidence="3 4">
    <name type="scientific">Pomacea canaliculata</name>
    <name type="common">Golden apple snail</name>
    <dbReference type="NCBI Taxonomy" id="400727"/>
    <lineage>
        <taxon>Eukaryota</taxon>
        <taxon>Metazoa</taxon>
        <taxon>Spiralia</taxon>
        <taxon>Lophotrochozoa</taxon>
        <taxon>Mollusca</taxon>
        <taxon>Gastropoda</taxon>
        <taxon>Caenogastropoda</taxon>
        <taxon>Architaenioglossa</taxon>
        <taxon>Ampullarioidea</taxon>
        <taxon>Ampullariidae</taxon>
        <taxon>Pomacea</taxon>
    </lineage>
</organism>
<feature type="compositionally biased region" description="Low complexity" evidence="2">
    <location>
        <begin position="976"/>
        <end position="1012"/>
    </location>
</feature>
<comment type="similarity">
    <text evidence="1">Belongs to the round spermatid basic protein 1 family.</text>
</comment>
<feature type="compositionally biased region" description="Polar residues" evidence="2">
    <location>
        <begin position="404"/>
        <end position="429"/>
    </location>
</feature>
<protein>
    <recommendedName>
        <fullName evidence="5">Round spermatid basic protein 1-like protein</fullName>
    </recommendedName>
</protein>
<name>A0A2T7NUF6_POMCA</name>
<dbReference type="PANTHER" id="PTHR13354:SF11">
    <property type="entry name" value="LYSINE-SPECIFIC DEMETHYLASE 9"/>
    <property type="match status" value="1"/>
</dbReference>
<feature type="compositionally biased region" description="Polar residues" evidence="2">
    <location>
        <begin position="106"/>
        <end position="117"/>
    </location>
</feature>
<dbReference type="Proteomes" id="UP000245119">
    <property type="component" value="Linkage Group LG9"/>
</dbReference>
<keyword evidence="4" id="KW-1185">Reference proteome</keyword>
<evidence type="ECO:0008006" key="5">
    <source>
        <dbReference type="Google" id="ProtNLM"/>
    </source>
</evidence>
<reference evidence="3 4" key="1">
    <citation type="submission" date="2018-04" db="EMBL/GenBank/DDBJ databases">
        <title>The genome of golden apple snail Pomacea canaliculata provides insight into stress tolerance and invasive adaptation.</title>
        <authorList>
            <person name="Liu C."/>
            <person name="Liu B."/>
            <person name="Ren Y."/>
            <person name="Zhang Y."/>
            <person name="Wang H."/>
            <person name="Li S."/>
            <person name="Jiang F."/>
            <person name="Yin L."/>
            <person name="Zhang G."/>
            <person name="Qian W."/>
            <person name="Fan W."/>
        </authorList>
    </citation>
    <scope>NUCLEOTIDE SEQUENCE [LARGE SCALE GENOMIC DNA]</scope>
    <source>
        <strain evidence="3">SZHN2017</strain>
        <tissue evidence="3">Muscle</tissue>
    </source>
</reference>
<gene>
    <name evidence="3" type="ORF">C0Q70_15279</name>
</gene>
<feature type="region of interest" description="Disordered" evidence="2">
    <location>
        <begin position="832"/>
        <end position="1024"/>
    </location>
</feature>
<evidence type="ECO:0000313" key="4">
    <source>
        <dbReference type="Proteomes" id="UP000245119"/>
    </source>
</evidence>
<feature type="compositionally biased region" description="Basic and acidic residues" evidence="2">
    <location>
        <begin position="837"/>
        <end position="853"/>
    </location>
</feature>
<evidence type="ECO:0000313" key="3">
    <source>
        <dbReference type="EMBL" id="PVD24793.1"/>
    </source>
</evidence>
<evidence type="ECO:0000256" key="2">
    <source>
        <dbReference type="SAM" id="MobiDB-lite"/>
    </source>
</evidence>
<feature type="compositionally biased region" description="Basic residues" evidence="2">
    <location>
        <begin position="869"/>
        <end position="883"/>
    </location>
</feature>
<dbReference type="OrthoDB" id="6020087at2759"/>
<dbReference type="STRING" id="400727.A0A2T7NUF6"/>
<feature type="region of interest" description="Disordered" evidence="2">
    <location>
        <begin position="331"/>
        <end position="360"/>
    </location>
</feature>
<feature type="region of interest" description="Disordered" evidence="2">
    <location>
        <begin position="403"/>
        <end position="429"/>
    </location>
</feature>